<dbReference type="InterPro" id="IPR015424">
    <property type="entry name" value="PyrdxlP-dep_Trfase"/>
</dbReference>
<evidence type="ECO:0000256" key="4">
    <source>
        <dbReference type="ARBA" id="ARBA00013049"/>
    </source>
</evidence>
<keyword evidence="6" id="KW-0032">Aminotransferase</keyword>
<evidence type="ECO:0000256" key="1">
    <source>
        <dbReference type="ARBA" id="ARBA00001933"/>
    </source>
</evidence>
<proteinExistence type="inferred from homology"/>
<evidence type="ECO:0000256" key="7">
    <source>
        <dbReference type="ARBA" id="ARBA00022679"/>
    </source>
</evidence>
<feature type="domain" description="Aminotransferase class V" evidence="16">
    <location>
        <begin position="61"/>
        <end position="318"/>
    </location>
</feature>
<dbReference type="PIRSF" id="PIRSF000524">
    <property type="entry name" value="SPT"/>
    <property type="match status" value="1"/>
</dbReference>
<evidence type="ECO:0000256" key="3">
    <source>
        <dbReference type="ARBA" id="ARBA00013027"/>
    </source>
</evidence>
<dbReference type="Gene3D" id="3.40.640.10">
    <property type="entry name" value="Type I PLP-dependent aspartate aminotransferase-like (Major domain)"/>
    <property type="match status" value="1"/>
</dbReference>
<comment type="similarity">
    <text evidence="2 11 14">Belongs to the class-V pyridoxal-phosphate-dependent aminotransferase family.</text>
</comment>
<dbReference type="GeneTree" id="ENSGT00940000153241"/>
<comment type="catalytic activity">
    <reaction evidence="9">
        <text>L-serine + pyruvate = 3-hydroxypyruvate + L-alanine</text>
        <dbReference type="Rhea" id="RHEA:22852"/>
        <dbReference type="ChEBI" id="CHEBI:15361"/>
        <dbReference type="ChEBI" id="CHEBI:17180"/>
        <dbReference type="ChEBI" id="CHEBI:33384"/>
        <dbReference type="ChEBI" id="CHEBI:57972"/>
        <dbReference type="EC" id="2.6.1.51"/>
    </reaction>
    <physiologicalReaction direction="left-to-right" evidence="9">
        <dbReference type="Rhea" id="RHEA:22853"/>
    </physiologicalReaction>
</comment>
<evidence type="ECO:0000256" key="8">
    <source>
        <dbReference type="ARBA" id="ARBA00022898"/>
    </source>
</evidence>
<evidence type="ECO:0000256" key="11">
    <source>
        <dbReference type="PIRNR" id="PIRNR000524"/>
    </source>
</evidence>
<gene>
    <name evidence="17" type="primary">agxtb</name>
</gene>
<evidence type="ECO:0000256" key="10">
    <source>
        <dbReference type="ARBA" id="ARBA00033660"/>
    </source>
</evidence>
<reference evidence="17" key="2">
    <citation type="submission" date="2025-08" db="UniProtKB">
        <authorList>
            <consortium name="Ensembl"/>
        </authorList>
    </citation>
    <scope>IDENTIFICATION</scope>
</reference>
<dbReference type="EC" id="2.6.1.51" evidence="3 11"/>
<dbReference type="AlphaFoldDB" id="A0A8D3DHW4"/>
<organism evidence="17 18">
    <name type="scientific">Scophthalmus maximus</name>
    <name type="common">Turbot</name>
    <name type="synonym">Psetta maxima</name>
    <dbReference type="NCBI Taxonomy" id="52904"/>
    <lineage>
        <taxon>Eukaryota</taxon>
        <taxon>Metazoa</taxon>
        <taxon>Chordata</taxon>
        <taxon>Craniata</taxon>
        <taxon>Vertebrata</taxon>
        <taxon>Euteleostomi</taxon>
        <taxon>Actinopterygii</taxon>
        <taxon>Neopterygii</taxon>
        <taxon>Teleostei</taxon>
        <taxon>Neoteleostei</taxon>
        <taxon>Acanthomorphata</taxon>
        <taxon>Carangaria</taxon>
        <taxon>Pleuronectiformes</taxon>
        <taxon>Pleuronectoidei</taxon>
        <taxon>Scophthalmidae</taxon>
        <taxon>Scophthalmus</taxon>
    </lineage>
</organism>
<evidence type="ECO:0000256" key="5">
    <source>
        <dbReference type="ARBA" id="ARBA00019220"/>
    </source>
</evidence>
<comment type="subunit">
    <text evidence="11">Homodimer.</text>
</comment>
<name>A0A8D3DHW4_SCOMX</name>
<dbReference type="InterPro" id="IPR000192">
    <property type="entry name" value="Aminotrans_V_dom"/>
</dbReference>
<evidence type="ECO:0000313" key="18">
    <source>
        <dbReference type="Proteomes" id="UP000694558"/>
    </source>
</evidence>
<dbReference type="Proteomes" id="UP000694558">
    <property type="component" value="Chromosome 7"/>
</dbReference>
<comment type="cofactor">
    <cofactor evidence="1 11 13 15">
        <name>pyridoxal 5'-phosphate</name>
        <dbReference type="ChEBI" id="CHEBI:597326"/>
    </cofactor>
</comment>
<evidence type="ECO:0000256" key="9">
    <source>
        <dbReference type="ARBA" id="ARBA00033634"/>
    </source>
</evidence>
<feature type="modified residue" description="N6-(pyridoxal phosphate)lysine" evidence="13">
    <location>
        <position position="246"/>
    </location>
</feature>
<keyword evidence="8 11" id="KW-0663">Pyridoxal phosphate</keyword>
<dbReference type="EC" id="2.6.1.44" evidence="4 11"/>
<evidence type="ECO:0000259" key="16">
    <source>
        <dbReference type="Pfam" id="PF00266"/>
    </source>
</evidence>
<accession>A0A8D3DHW4</accession>
<dbReference type="GO" id="GO:0019265">
    <property type="term" value="P:glycine biosynthetic process, by transamination of glyoxylate"/>
    <property type="evidence" value="ECO:0007669"/>
    <property type="project" value="TreeGrafter"/>
</dbReference>
<evidence type="ECO:0000256" key="6">
    <source>
        <dbReference type="ARBA" id="ARBA00022576"/>
    </source>
</evidence>
<reference evidence="17" key="1">
    <citation type="submission" date="2023-05" db="EMBL/GenBank/DDBJ databases">
        <title>High-quality long-read genome of Scophthalmus maximus.</title>
        <authorList>
            <person name="Lien S."/>
            <person name="Martinez P."/>
        </authorList>
    </citation>
    <scope>NUCLEOTIDE SEQUENCE [LARGE SCALE GENOMIC DNA]</scope>
</reference>
<dbReference type="FunFam" id="3.40.640.10:FF:000027">
    <property type="entry name" value="Serine--pyruvate aminotransferase, mitochondrial"/>
    <property type="match status" value="1"/>
</dbReference>
<dbReference type="GO" id="GO:0004760">
    <property type="term" value="F:L-serine-pyruvate transaminase activity"/>
    <property type="evidence" value="ECO:0007669"/>
    <property type="project" value="UniProtKB-EC"/>
</dbReference>
<evidence type="ECO:0000256" key="2">
    <source>
        <dbReference type="ARBA" id="ARBA00009236"/>
    </source>
</evidence>
<dbReference type="Ensembl" id="ENSSMAT00000072035.1">
    <property type="protein sequence ID" value="ENSSMAP00000059123.1"/>
    <property type="gene ID" value="ENSSMAG00000000299.2"/>
</dbReference>
<feature type="binding site" evidence="12">
    <location>
        <position position="376"/>
    </location>
    <ligand>
        <name>substrate</name>
    </ligand>
</feature>
<dbReference type="InterPro" id="IPR015422">
    <property type="entry name" value="PyrdxlP-dep_Trfase_small"/>
</dbReference>
<sequence>MQRSLFSRGALLAQQAAAAALDGPLAARSAPLLQRLERSMSSVTIPPPACMLRPLETPMRYLFGPGPSNVPPRILAAGSRPIIGHMHPEMYEVMNDIKRGIQYAFQTENNVTIAMSGSGHAAMECAVFNTVEPGESVLIGVNGIWGERVAEIAERMGANVHRMVKTPGGYFTNKEIEKAMEKHKPVLFFLTHGESSAGLCHPVDGIGDICRKHNCLFLVDTVASLGAAPIFMDKQNIDILYTGSQKALNAPPGTAPISFNERACHKMFNRKTKPISYLFDMTYLSNYWGCDGKPARTYHHTGPVSGFFALRESLAILAERVKGPFATFFLDLRLPSVTTIAIPNGYDWREMLVYIMKHHQMEMTGGLGPSIGMVMRIGLMGYNCEKSNADMALNALADALKNCKRSKA</sequence>
<dbReference type="InterPro" id="IPR020578">
    <property type="entry name" value="Aminotrans_V_PyrdxlP_BS"/>
</dbReference>
<dbReference type="GO" id="GO:0008453">
    <property type="term" value="F:alanine-glyoxylate transaminase activity"/>
    <property type="evidence" value="ECO:0007669"/>
    <property type="project" value="UniProtKB-EC"/>
</dbReference>
<comment type="catalytic activity">
    <reaction evidence="10">
        <text>glyoxylate + L-alanine = glycine + pyruvate</text>
        <dbReference type="Rhea" id="RHEA:24248"/>
        <dbReference type="ChEBI" id="CHEBI:15361"/>
        <dbReference type="ChEBI" id="CHEBI:36655"/>
        <dbReference type="ChEBI" id="CHEBI:57305"/>
        <dbReference type="ChEBI" id="CHEBI:57972"/>
        <dbReference type="EC" id="2.6.1.44"/>
    </reaction>
    <physiologicalReaction direction="left-to-right" evidence="10">
        <dbReference type="Rhea" id="RHEA:24249"/>
    </physiologicalReaction>
</comment>
<evidence type="ECO:0000256" key="15">
    <source>
        <dbReference type="RuleBase" id="RU004504"/>
    </source>
</evidence>
<dbReference type="PANTHER" id="PTHR21152">
    <property type="entry name" value="AMINOTRANSFERASE CLASS V"/>
    <property type="match status" value="1"/>
</dbReference>
<dbReference type="GO" id="GO:0005777">
    <property type="term" value="C:peroxisome"/>
    <property type="evidence" value="ECO:0007669"/>
    <property type="project" value="TreeGrafter"/>
</dbReference>
<dbReference type="PROSITE" id="PS00595">
    <property type="entry name" value="AA_TRANSFER_CLASS_5"/>
    <property type="match status" value="1"/>
</dbReference>
<protein>
    <recommendedName>
        <fullName evidence="5 11">Alanine--glyoxylate aminotransferase</fullName>
        <shortName evidence="11">AGT</shortName>
        <shortName evidence="11">SPT</shortName>
        <ecNumber evidence="4 11">2.6.1.44</ecNumber>
        <ecNumber evidence="3 11">2.6.1.51</ecNumber>
    </recommendedName>
    <alternativeName>
        <fullName evidence="11">Serine--pyruvate aminotransferase</fullName>
    </alternativeName>
</protein>
<dbReference type="InterPro" id="IPR015421">
    <property type="entry name" value="PyrdxlP-dep_Trfase_major"/>
</dbReference>
<dbReference type="Gene3D" id="3.90.1150.10">
    <property type="entry name" value="Aspartate Aminotransferase, domain 1"/>
    <property type="match status" value="1"/>
</dbReference>
<evidence type="ECO:0000256" key="14">
    <source>
        <dbReference type="RuleBase" id="RU004075"/>
    </source>
</evidence>
<dbReference type="Pfam" id="PF00266">
    <property type="entry name" value="Aminotran_5"/>
    <property type="match status" value="1"/>
</dbReference>
<keyword evidence="7" id="KW-0808">Transferase</keyword>
<evidence type="ECO:0000256" key="12">
    <source>
        <dbReference type="PIRSR" id="PIRSR000524-1"/>
    </source>
</evidence>
<dbReference type="InterPro" id="IPR024169">
    <property type="entry name" value="SP_NH2Trfase/AEP_transaminase"/>
</dbReference>
<dbReference type="SUPFAM" id="SSF53383">
    <property type="entry name" value="PLP-dependent transferases"/>
    <property type="match status" value="1"/>
</dbReference>
<evidence type="ECO:0000256" key="13">
    <source>
        <dbReference type="PIRSR" id="PIRSR000524-50"/>
    </source>
</evidence>
<dbReference type="PANTHER" id="PTHR21152:SF16">
    <property type="entry name" value="ALANINE--GLYOXYLATE AMINOTRANSFERASE"/>
    <property type="match status" value="1"/>
</dbReference>
<evidence type="ECO:0000313" key="17">
    <source>
        <dbReference type="Ensembl" id="ENSSMAP00000059123.1"/>
    </source>
</evidence>